<dbReference type="NCBIfam" id="NF007604">
    <property type="entry name" value="PRK10251.1"/>
    <property type="match status" value="1"/>
</dbReference>
<evidence type="ECO:0000256" key="7">
    <source>
        <dbReference type="ARBA" id="ARBA00023191"/>
    </source>
</evidence>
<evidence type="ECO:0000313" key="17">
    <source>
        <dbReference type="Proteomes" id="UP000867740"/>
    </source>
</evidence>
<evidence type="ECO:0000256" key="13">
    <source>
        <dbReference type="PIRSR" id="PIRSR603542-2"/>
    </source>
</evidence>
<comment type="similarity">
    <text evidence="3">Belongs to the P-Pant transferase superfamily. EntD family.</text>
</comment>
<dbReference type="GO" id="GO:0005886">
    <property type="term" value="C:plasma membrane"/>
    <property type="evidence" value="ECO:0007669"/>
    <property type="project" value="TreeGrafter"/>
</dbReference>
<comment type="function">
    <text evidence="1">Involved in the biosynthesis of the siderophore enterobactin (enterochelin), which is a macrocyclic trimeric lactone of N-(2,3-dihydroxybenzoyl)-serine. The serine trilactone serves as a scaffolding for the three catechol functionalities that provide hexadentate coordination for the tightly ligated iron(2+) atoms. Plays an essential role in the assembly of the enterobactin by catalyzing the transfer of the 4'-phosphopantetheine (Ppant) moiety from coenzyme A to the apo-domains of both EntB (ArCP domain) and EntF (PCP domain) to yield their holo-forms which make them competent for the activation of 2,3-dihydroxybenzoate (DHB) and L-serine, respectively.</text>
</comment>
<dbReference type="InterPro" id="IPR037143">
    <property type="entry name" value="4-PPantetheinyl_Trfase_dom_sf"/>
</dbReference>
<feature type="binding site" evidence="13">
    <location>
        <position position="109"/>
    </location>
    <ligand>
        <name>Mg(2+)</name>
        <dbReference type="ChEBI" id="CHEBI:18420"/>
    </ligand>
</feature>
<dbReference type="GO" id="GO:0009239">
    <property type="term" value="P:enterobactin biosynthetic process"/>
    <property type="evidence" value="ECO:0007669"/>
    <property type="project" value="UniProtKB-KW"/>
</dbReference>
<dbReference type="Pfam" id="PF01648">
    <property type="entry name" value="ACPS"/>
    <property type="match status" value="1"/>
</dbReference>
<reference evidence="16" key="1">
    <citation type="journal article" date="2018" name="Genome Biol.">
        <title>SKESA: strategic k-mer extension for scrupulous assemblies.</title>
        <authorList>
            <person name="Souvorov A."/>
            <person name="Agarwala R."/>
            <person name="Lipman D.J."/>
        </authorList>
    </citation>
    <scope>NUCLEOTIDE SEQUENCE</scope>
    <source>
        <strain evidence="16">CAVp300</strain>
    </source>
</reference>
<evidence type="ECO:0000313" key="16">
    <source>
        <dbReference type="EMBL" id="HAT3580351.1"/>
    </source>
</evidence>
<feature type="domain" description="4'-phosphopantetheinyl transferase" evidence="14">
    <location>
        <begin position="104"/>
        <end position="190"/>
    </location>
</feature>
<dbReference type="InterPro" id="IPR003542">
    <property type="entry name" value="Enbac_synth_compD-like"/>
</dbReference>
<dbReference type="SUPFAM" id="SSF56214">
    <property type="entry name" value="4'-phosphopantetheinyl transferase"/>
    <property type="match status" value="1"/>
</dbReference>
<evidence type="ECO:0000259" key="15">
    <source>
        <dbReference type="Pfam" id="PF17837"/>
    </source>
</evidence>
<feature type="binding site" evidence="13">
    <location>
        <position position="108"/>
    </location>
    <ligand>
        <name>Mg(2+)</name>
        <dbReference type="ChEBI" id="CHEBI:18420"/>
    </ligand>
</feature>
<feature type="binding site" evidence="12">
    <location>
        <begin position="89"/>
        <end position="90"/>
    </location>
    <ligand>
        <name>CoA</name>
        <dbReference type="ChEBI" id="CHEBI:57287"/>
    </ligand>
</feature>
<evidence type="ECO:0000256" key="8">
    <source>
        <dbReference type="ARBA" id="ARBA00029894"/>
    </source>
</evidence>
<comment type="pathway">
    <text evidence="2">Siderophore biosynthesis; enterobactin biosynthesis.</text>
</comment>
<evidence type="ECO:0000259" key="14">
    <source>
        <dbReference type="Pfam" id="PF01648"/>
    </source>
</evidence>
<dbReference type="EMBL" id="DACSUM010000003">
    <property type="protein sequence ID" value="HAT3580351.1"/>
    <property type="molecule type" value="Genomic_DNA"/>
</dbReference>
<organism evidence="16 17">
    <name type="scientific">Kluyvera intermedia</name>
    <name type="common">Enterobacter intermedius</name>
    <dbReference type="NCBI Taxonomy" id="61648"/>
    <lineage>
        <taxon>Bacteria</taxon>
        <taxon>Pseudomonadati</taxon>
        <taxon>Pseudomonadota</taxon>
        <taxon>Gammaproteobacteria</taxon>
        <taxon>Enterobacterales</taxon>
        <taxon>Enterobacteriaceae</taxon>
        <taxon>Kluyvera</taxon>
    </lineage>
</organism>
<evidence type="ECO:0000256" key="11">
    <source>
        <dbReference type="ARBA" id="ARBA00049191"/>
    </source>
</evidence>
<name>A0A9P3T553_KLUIN</name>
<dbReference type="Proteomes" id="UP000867740">
    <property type="component" value="Unassembled WGS sequence"/>
</dbReference>
<keyword evidence="13" id="KW-0460">Magnesium</keyword>
<sequence>MHTVHSTLTLDSHPVHLITFDPATFAERDLLWLPHHDRLAHAGRKRKSEHLAGRIAAVHALREYGHQAVPGMGAGGEPRWPSGLHGSISHTGQTAVAVVSSACVGVDIESVFSSQLSKEIAESLVNAEEYALLQRASLPFERGLTLTFSAKESLFKAFSAIALPFPGFHSAQLIALNDRSLTLRITEQFNQQYAGICVDIPWIMHTNQVITLASALPSGS</sequence>
<evidence type="ECO:0000256" key="4">
    <source>
        <dbReference type="ARBA" id="ARBA00011503"/>
    </source>
</evidence>
<dbReference type="PRINTS" id="PR01399">
    <property type="entry name" value="ENTSNTHTASED"/>
</dbReference>
<evidence type="ECO:0000256" key="2">
    <source>
        <dbReference type="ARBA" id="ARBA00004993"/>
    </source>
</evidence>
<dbReference type="GO" id="GO:0000287">
    <property type="term" value="F:magnesium ion binding"/>
    <property type="evidence" value="ECO:0007669"/>
    <property type="project" value="InterPro"/>
</dbReference>
<dbReference type="PANTHER" id="PTHR38096:SF1">
    <property type="entry name" value="ENTEROBACTIN SYNTHASE COMPONENT D"/>
    <property type="match status" value="1"/>
</dbReference>
<dbReference type="RefSeq" id="WP_047371343.1">
    <property type="nucleotide sequence ID" value="NZ_CABMNU010000005.1"/>
</dbReference>
<dbReference type="InterPro" id="IPR041354">
    <property type="entry name" value="4PPT_N"/>
</dbReference>
<proteinExistence type="inferred from homology"/>
<keyword evidence="13" id="KW-0479">Metal-binding</keyword>
<feature type="binding site" evidence="12">
    <location>
        <position position="107"/>
    </location>
    <ligand>
        <name>CoA</name>
        <dbReference type="ChEBI" id="CHEBI:57287"/>
    </ligand>
</feature>
<feature type="binding site" evidence="12">
    <location>
        <position position="46"/>
    </location>
    <ligand>
        <name>CoA</name>
        <dbReference type="ChEBI" id="CHEBI:57287"/>
    </ligand>
</feature>
<comment type="caution">
    <text evidence="16">The sequence shown here is derived from an EMBL/GenBank/DDBJ whole genome shotgun (WGS) entry which is preliminary data.</text>
</comment>
<evidence type="ECO:0000256" key="12">
    <source>
        <dbReference type="PIRSR" id="PIRSR603542-1"/>
    </source>
</evidence>
<feature type="binding site" evidence="12">
    <location>
        <position position="152"/>
    </location>
    <ligand>
        <name>CoA</name>
        <dbReference type="ChEBI" id="CHEBI:57287"/>
    </ligand>
</feature>
<feature type="domain" description="4'-phosphopantetheinyl transferase N-terminal" evidence="15">
    <location>
        <begin position="38"/>
        <end position="100"/>
    </location>
</feature>
<feature type="binding site" evidence="12">
    <location>
        <position position="156"/>
    </location>
    <ligand>
        <name>CoA</name>
        <dbReference type="ChEBI" id="CHEBI:57287"/>
    </ligand>
</feature>
<dbReference type="AlphaFoldDB" id="A0A9P3T553"/>
<dbReference type="InterPro" id="IPR008278">
    <property type="entry name" value="4-PPantetheinyl_Trfase_dom"/>
</dbReference>
<evidence type="ECO:0000256" key="10">
    <source>
        <dbReference type="ARBA" id="ARBA00049176"/>
    </source>
</evidence>
<gene>
    <name evidence="16" type="primary">entD</name>
    <name evidence="16" type="ORF">I8531_000605</name>
</gene>
<keyword evidence="6" id="KW-0808">Transferase</keyword>
<evidence type="ECO:0000256" key="5">
    <source>
        <dbReference type="ARBA" id="ARBA00019087"/>
    </source>
</evidence>
<evidence type="ECO:0000256" key="6">
    <source>
        <dbReference type="ARBA" id="ARBA00022679"/>
    </source>
</evidence>
<comment type="catalytic activity">
    <reaction evidence="11">
        <text>apo-[peptidyl-carrier protein] + CoA = holo-[peptidyl-carrier protein] + adenosine 3',5'-bisphosphate + H(+)</text>
        <dbReference type="Rhea" id="RHEA:46228"/>
        <dbReference type="Rhea" id="RHEA-COMP:11479"/>
        <dbReference type="Rhea" id="RHEA-COMP:11480"/>
        <dbReference type="ChEBI" id="CHEBI:15378"/>
        <dbReference type="ChEBI" id="CHEBI:29999"/>
        <dbReference type="ChEBI" id="CHEBI:57287"/>
        <dbReference type="ChEBI" id="CHEBI:58343"/>
        <dbReference type="ChEBI" id="CHEBI:64479"/>
    </reaction>
</comment>
<dbReference type="GO" id="GO:0009366">
    <property type="term" value="C:enterobactin synthetase complex"/>
    <property type="evidence" value="ECO:0007669"/>
    <property type="project" value="InterPro"/>
</dbReference>
<keyword evidence="7" id="KW-0259">Enterobactin biosynthesis</keyword>
<comment type="subunit">
    <text evidence="4">EntB, EntD, EntE, and EntF form a multienzyme complex called enterobactin synthase.</text>
</comment>
<reference evidence="16" key="2">
    <citation type="submission" date="2020-10" db="EMBL/GenBank/DDBJ databases">
        <authorList>
            <consortium name="NCBI Pathogen Detection Project"/>
        </authorList>
    </citation>
    <scope>NUCLEOTIDE SEQUENCE</scope>
    <source>
        <strain evidence="16">CAVp300</strain>
    </source>
</reference>
<keyword evidence="16" id="KW-0436">Ligase</keyword>
<dbReference type="Pfam" id="PF17837">
    <property type="entry name" value="4PPT_N"/>
    <property type="match status" value="1"/>
</dbReference>
<protein>
    <recommendedName>
        <fullName evidence="5">Enterobactin synthase component D</fullName>
    </recommendedName>
    <alternativeName>
        <fullName evidence="8">4'-phosphopantetheinyl transferase EntD</fullName>
    </alternativeName>
    <alternativeName>
        <fullName evidence="9">Enterochelin synthase D</fullName>
    </alternativeName>
</protein>
<dbReference type="PANTHER" id="PTHR38096">
    <property type="entry name" value="ENTEROBACTIN SYNTHASE COMPONENT D"/>
    <property type="match status" value="1"/>
</dbReference>
<comment type="catalytic activity">
    <reaction evidence="10">
        <text>apo-[aryl-carrier protein] + CoA = holo-[aryl-carrier protein] + adenosine 3',5'-bisphosphate + H(+)</text>
        <dbReference type="Rhea" id="RHEA:48404"/>
        <dbReference type="Rhea" id="RHEA-COMP:15903"/>
        <dbReference type="Rhea" id="RHEA-COMP:17557"/>
        <dbReference type="ChEBI" id="CHEBI:15378"/>
        <dbReference type="ChEBI" id="CHEBI:29999"/>
        <dbReference type="ChEBI" id="CHEBI:57287"/>
        <dbReference type="ChEBI" id="CHEBI:58343"/>
        <dbReference type="ChEBI" id="CHEBI:64479"/>
    </reaction>
</comment>
<dbReference type="GO" id="GO:0008897">
    <property type="term" value="F:holo-[acyl-carrier-protein] synthase activity"/>
    <property type="evidence" value="ECO:0007669"/>
    <property type="project" value="InterPro"/>
</dbReference>
<feature type="binding site" evidence="13">
    <location>
        <position position="107"/>
    </location>
    <ligand>
        <name>Mg(2+)</name>
        <dbReference type="ChEBI" id="CHEBI:18420"/>
    </ligand>
</feature>
<accession>A0A9P3T553</accession>
<dbReference type="GO" id="GO:0016874">
    <property type="term" value="F:ligase activity"/>
    <property type="evidence" value="ECO:0007669"/>
    <property type="project" value="UniProtKB-KW"/>
</dbReference>
<dbReference type="Gene3D" id="3.90.470.20">
    <property type="entry name" value="4'-phosphopantetheinyl transferase domain"/>
    <property type="match status" value="1"/>
</dbReference>
<evidence type="ECO:0000256" key="3">
    <source>
        <dbReference type="ARBA" id="ARBA00008342"/>
    </source>
</evidence>
<evidence type="ECO:0000256" key="1">
    <source>
        <dbReference type="ARBA" id="ARBA00003937"/>
    </source>
</evidence>
<evidence type="ECO:0000256" key="9">
    <source>
        <dbReference type="ARBA" id="ARBA00031996"/>
    </source>
</evidence>
<comment type="cofactor">
    <cofactor evidence="13">
        <name>Mg(2+)</name>
        <dbReference type="ChEBI" id="CHEBI:18420"/>
    </cofactor>
</comment>
<feature type="binding site" evidence="12">
    <location>
        <position position="54"/>
    </location>
    <ligand>
        <name>CoA</name>
        <dbReference type="ChEBI" id="CHEBI:57287"/>
    </ligand>
</feature>